<dbReference type="Gene3D" id="3.40.50.2030">
    <property type="match status" value="2"/>
</dbReference>
<dbReference type="GO" id="GO:0051539">
    <property type="term" value="F:4 iron, 4 sulfur cluster binding"/>
    <property type="evidence" value="ECO:0007669"/>
    <property type="project" value="UniProtKB-UniRule"/>
</dbReference>
<dbReference type="PIRSF" id="PIRSF005023">
    <property type="entry name" value="CODH"/>
    <property type="match status" value="1"/>
</dbReference>
<dbReference type="SUPFAM" id="SSF56821">
    <property type="entry name" value="Prismane protein-like"/>
    <property type="match status" value="1"/>
</dbReference>
<feature type="binding site" evidence="10">
    <location>
        <position position="524"/>
    </location>
    <ligand>
        <name>[Ni-4Fe-4S] cluster</name>
        <dbReference type="ChEBI" id="CHEBI:47739"/>
    </ligand>
</feature>
<feature type="binding site" evidence="10">
    <location>
        <position position="64"/>
    </location>
    <ligand>
        <name>[4Fe-4S] cluster</name>
        <dbReference type="ChEBI" id="CHEBI:49883"/>
        <label>2</label>
    </ligand>
</feature>
<evidence type="ECO:0000256" key="5">
    <source>
        <dbReference type="ARBA" id="ARBA00023002"/>
    </source>
</evidence>
<protein>
    <recommendedName>
        <fullName evidence="9">Carbon monoxide dehydrogenase</fullName>
        <ecNumber evidence="9">1.2.7.4</ecNumber>
    </recommendedName>
</protein>
<evidence type="ECO:0000256" key="4">
    <source>
        <dbReference type="ARBA" id="ARBA00022723"/>
    </source>
</evidence>
<dbReference type="GO" id="GO:0006091">
    <property type="term" value="P:generation of precursor metabolites and energy"/>
    <property type="evidence" value="ECO:0007669"/>
    <property type="project" value="InterPro"/>
</dbReference>
<feature type="binding site" evidence="10">
    <location>
        <position position="56"/>
    </location>
    <ligand>
        <name>[4Fe-4S] cluster</name>
        <dbReference type="ChEBI" id="CHEBI:49883"/>
        <label>2</label>
    </ligand>
</feature>
<feature type="binding site" evidence="10">
    <location>
        <position position="454"/>
    </location>
    <ligand>
        <name>[Ni-4Fe-4S] cluster</name>
        <dbReference type="ChEBI" id="CHEBI:47739"/>
    </ligand>
</feature>
<keyword evidence="6 9" id="KW-0408">Iron</keyword>
<dbReference type="InterPro" id="IPR011254">
    <property type="entry name" value="Prismane-like_sf"/>
</dbReference>
<dbReference type="InterPro" id="IPR016099">
    <property type="entry name" value="Prismane-like_a/b-sand"/>
</dbReference>
<keyword evidence="5 9" id="KW-0560">Oxidoreductase</keyword>
<keyword evidence="2 9" id="KW-0004">4Fe-4S</keyword>
<gene>
    <name evidence="11" type="primary">cooS</name>
    <name evidence="11" type="ORF">ENT73_03090</name>
</gene>
<feature type="binding site" evidence="10">
    <location>
        <position position="47"/>
    </location>
    <ligand>
        <name>[4Fe-4S] cluster</name>
        <dbReference type="ChEBI" id="CHEBI:49883"/>
        <label>1</label>
        <note>ligand shared between dimeric partners</note>
    </ligand>
</feature>
<dbReference type="EMBL" id="DSZU01000051">
    <property type="protein sequence ID" value="HGV55060.1"/>
    <property type="molecule type" value="Genomic_DNA"/>
</dbReference>
<dbReference type="GO" id="GO:0004601">
    <property type="term" value="F:peroxidase activity"/>
    <property type="evidence" value="ECO:0007669"/>
    <property type="project" value="TreeGrafter"/>
</dbReference>
<evidence type="ECO:0000256" key="10">
    <source>
        <dbReference type="PIRSR" id="PIRSR005023-1"/>
    </source>
</evidence>
<dbReference type="EC" id="1.2.7.4" evidence="9"/>
<dbReference type="InterPro" id="IPR010047">
    <property type="entry name" value="CODH"/>
</dbReference>
<dbReference type="Pfam" id="PF03063">
    <property type="entry name" value="Prismane"/>
    <property type="match status" value="1"/>
</dbReference>
<accession>A0A832LXB2</accession>
<feature type="binding site" evidence="10">
    <location>
        <position position="304"/>
    </location>
    <ligand>
        <name>[Ni-4Fe-4S] cluster</name>
        <dbReference type="ChEBI" id="CHEBI:47739"/>
    </ligand>
</feature>
<evidence type="ECO:0000256" key="7">
    <source>
        <dbReference type="ARBA" id="ARBA00023014"/>
    </source>
</evidence>
<organism evidence="11">
    <name type="scientific">Caldimicrobium thiodismutans</name>
    <dbReference type="NCBI Taxonomy" id="1653476"/>
    <lineage>
        <taxon>Bacteria</taxon>
        <taxon>Pseudomonadati</taxon>
        <taxon>Thermodesulfobacteriota</taxon>
        <taxon>Thermodesulfobacteria</taxon>
        <taxon>Thermodesulfobacteriales</taxon>
        <taxon>Thermodesulfobacteriaceae</taxon>
        <taxon>Caldimicrobium</taxon>
    </lineage>
</organism>
<dbReference type="GO" id="GO:0043885">
    <property type="term" value="F:anaerobic carbon-monoxide dehydrogenase activity"/>
    <property type="evidence" value="ECO:0007669"/>
    <property type="project" value="UniProtKB-UniRule"/>
</dbReference>
<dbReference type="NCBIfam" id="TIGR01702">
    <property type="entry name" value="CO_DH_cata"/>
    <property type="match status" value="1"/>
</dbReference>
<evidence type="ECO:0000256" key="2">
    <source>
        <dbReference type="ARBA" id="ARBA00022485"/>
    </source>
</evidence>
<dbReference type="GO" id="GO:0042542">
    <property type="term" value="P:response to hydrogen peroxide"/>
    <property type="evidence" value="ECO:0007669"/>
    <property type="project" value="TreeGrafter"/>
</dbReference>
<dbReference type="AlphaFoldDB" id="A0A832LXB2"/>
<dbReference type="InterPro" id="IPR016101">
    <property type="entry name" value="CO_DH_a-bundle"/>
</dbReference>
<keyword evidence="3 10" id="KW-0533">Nickel</keyword>
<sequence>MIDERARFGKTGELAGQTPTAKEIYSSLKEDILTAPKRVARRGILPCAFGKGGTCCRVCNMGPCQVVEGVEELRGICGASAATVVARNFARMVAAGTAAHSDHGRHVAKLFYEAVHGEVPFEVRDKRKLRVVAQAFGVDPNLPEEDLLKQLADQALKIFSQQEGEIPLTHRAPKPLLEKWRKYGVVPRGVDREVVELTHRTTIGVDQDYRNILMGAARCALADGWGGSMLATELQDLLLGNPQPIRAKVNIGLGVLRPDYVNVAVHGHDPLLADALAQASYDPEIIEEAKRVGAKGINLSGICCTGNEVLMRKGIPIAGSFIQQEVAIATGVMEAVVVDVQCIMQNVVEIARHFHTAVITTSPIAMMEGATHIPFDEKRALEVAKEILRTAIARFPLRDPSKVNLPDQSVDIVAGFSHEAIMYILGGRFRASYKPLNENIINGKILGVAAIVGCDQYRVSEQVQVELAKELIANNVLVLATGCSATNMAIAGLLSPEAASLAGPGLREVLEAVGCPPVLHMGACVDNSRLLIAATEMVHTGGLGEDIYQLPAVGCAPQWMSEKAVAIGMYFVASGVQVVFGPDFPTLGSKTVTDFLFYEIEKYFGGSWRVARTAKEFADIMIDRINHGRKALGIDKPKPRVLFDMAMRRALEGPRHVPVFHGLGCFGSHVKISPEDKRA</sequence>
<dbReference type="PANTHER" id="PTHR30109">
    <property type="entry name" value="HYDROXYLAMINE REDUCTASE"/>
    <property type="match status" value="1"/>
</dbReference>
<feature type="binding site" evidence="10">
    <location>
        <position position="55"/>
    </location>
    <ligand>
        <name>[4Fe-4S] cluster</name>
        <dbReference type="ChEBI" id="CHEBI:49883"/>
        <label>1</label>
        <note>ligand shared between dimeric partners</note>
    </ligand>
</feature>
<dbReference type="InterPro" id="IPR004137">
    <property type="entry name" value="HCP/CODH"/>
</dbReference>
<feature type="binding site" evidence="10">
    <location>
        <position position="59"/>
    </location>
    <ligand>
        <name>[4Fe-4S] cluster</name>
        <dbReference type="ChEBI" id="CHEBI:49883"/>
        <label>2</label>
    </ligand>
</feature>
<evidence type="ECO:0000313" key="11">
    <source>
        <dbReference type="EMBL" id="HGV55060.1"/>
    </source>
</evidence>
<feature type="binding site" evidence="10">
    <location>
        <position position="77"/>
    </location>
    <ligand>
        <name>[4Fe-4S] cluster</name>
        <dbReference type="ChEBI" id="CHEBI:49883"/>
        <label>2</label>
    </ligand>
</feature>
<keyword evidence="4 9" id="KW-0479">Metal-binding</keyword>
<evidence type="ECO:0000256" key="6">
    <source>
        <dbReference type="ARBA" id="ARBA00023004"/>
    </source>
</evidence>
<name>A0A832LXB2_9BACT</name>
<evidence type="ECO:0000256" key="1">
    <source>
        <dbReference type="ARBA" id="ARBA00001966"/>
    </source>
</evidence>
<dbReference type="PANTHER" id="PTHR30109:SF4">
    <property type="entry name" value="CARBON MONOXIDE DEHYDROGENASE"/>
    <property type="match status" value="1"/>
</dbReference>
<dbReference type="Gene3D" id="1.20.1270.30">
    <property type="match status" value="1"/>
</dbReference>
<feature type="binding site" evidence="10">
    <location>
        <position position="483"/>
    </location>
    <ligand>
        <name>[Ni-4Fe-4S] cluster</name>
        <dbReference type="ChEBI" id="CHEBI:47739"/>
    </ligand>
</feature>
<feature type="binding site" evidence="10">
    <location>
        <position position="342"/>
    </location>
    <ligand>
        <name>[Ni-4Fe-4S] cluster</name>
        <dbReference type="ChEBI" id="CHEBI:47739"/>
    </ligand>
</feature>
<reference evidence="11" key="1">
    <citation type="journal article" date="2020" name="mSystems">
        <title>Genome- and Community-Level Interaction Insights into Carbon Utilization and Element Cycling Functions of Hydrothermarchaeota in Hydrothermal Sediment.</title>
        <authorList>
            <person name="Zhou Z."/>
            <person name="Liu Y."/>
            <person name="Xu W."/>
            <person name="Pan J."/>
            <person name="Luo Z.H."/>
            <person name="Li M."/>
        </authorList>
    </citation>
    <scope>NUCLEOTIDE SEQUENCE [LARGE SCALE GENOMIC DNA]</scope>
    <source>
        <strain evidence="11">SpSt-605</strain>
    </source>
</reference>
<feature type="binding site" evidence="10">
    <location>
        <position position="268"/>
    </location>
    <ligand>
        <name>[Ni-4Fe-4S] cluster</name>
        <dbReference type="ChEBI" id="CHEBI:47739"/>
    </ligand>
</feature>
<dbReference type="GO" id="GO:0050418">
    <property type="term" value="F:hydroxylamine reductase activity"/>
    <property type="evidence" value="ECO:0007669"/>
    <property type="project" value="TreeGrafter"/>
</dbReference>
<evidence type="ECO:0000256" key="8">
    <source>
        <dbReference type="ARBA" id="ARBA00048733"/>
    </source>
</evidence>
<dbReference type="GO" id="GO:0016151">
    <property type="term" value="F:nickel cation binding"/>
    <property type="evidence" value="ECO:0007669"/>
    <property type="project" value="InterPro"/>
</dbReference>
<proteinExistence type="predicted"/>
<evidence type="ECO:0000256" key="9">
    <source>
        <dbReference type="PIRNR" id="PIRNR005023"/>
    </source>
</evidence>
<comment type="catalytic activity">
    <reaction evidence="8 9">
        <text>CO + 2 oxidized [2Fe-2S]-[ferredoxin] + H2O = 2 reduced [2Fe-2S]-[ferredoxin] + CO2 + 2 H(+)</text>
        <dbReference type="Rhea" id="RHEA:21040"/>
        <dbReference type="Rhea" id="RHEA-COMP:10000"/>
        <dbReference type="Rhea" id="RHEA-COMP:10001"/>
        <dbReference type="ChEBI" id="CHEBI:15377"/>
        <dbReference type="ChEBI" id="CHEBI:15378"/>
        <dbReference type="ChEBI" id="CHEBI:16526"/>
        <dbReference type="ChEBI" id="CHEBI:17245"/>
        <dbReference type="ChEBI" id="CHEBI:33737"/>
        <dbReference type="ChEBI" id="CHEBI:33738"/>
        <dbReference type="EC" id="1.2.7.4"/>
    </reaction>
</comment>
<keyword evidence="7 9" id="KW-0411">Iron-sulfur</keyword>
<evidence type="ECO:0000256" key="3">
    <source>
        <dbReference type="ARBA" id="ARBA00022596"/>
    </source>
</evidence>
<comment type="cofactor">
    <cofactor evidence="1">
        <name>[4Fe-4S] cluster</name>
        <dbReference type="ChEBI" id="CHEBI:49883"/>
    </cofactor>
</comment>
<comment type="caution">
    <text evidence="11">The sequence shown here is derived from an EMBL/GenBank/DDBJ whole genome shotgun (WGS) entry which is preliminary data.</text>
</comment>